<dbReference type="AlphaFoldDB" id="A0A8X8ZS61"/>
<dbReference type="EMBL" id="PNBA02000008">
    <property type="protein sequence ID" value="KAG6414761.1"/>
    <property type="molecule type" value="Genomic_DNA"/>
</dbReference>
<dbReference type="Pfam" id="PF21728">
    <property type="entry name" value="PADR1_N"/>
    <property type="match status" value="1"/>
</dbReference>
<evidence type="ECO:0000313" key="3">
    <source>
        <dbReference type="EMBL" id="KAG6414761.1"/>
    </source>
</evidence>
<dbReference type="Gene3D" id="3.90.640.80">
    <property type="match status" value="1"/>
</dbReference>
<dbReference type="Proteomes" id="UP000298416">
    <property type="component" value="Unassembled WGS sequence"/>
</dbReference>
<feature type="compositionally biased region" description="Basic and acidic residues" evidence="1">
    <location>
        <begin position="10"/>
        <end position="26"/>
    </location>
</feature>
<gene>
    <name evidence="3" type="ORF">SASPL_122135</name>
</gene>
<dbReference type="InterPro" id="IPR049296">
    <property type="entry name" value="PARP1-like_PADR1_N"/>
</dbReference>
<sequence>MEQAEDVEMEESKNNKGEENENEKSTEEIIAEFENICKAMSEHLSLRQMREILEANGEVNDAVVPGCQDVLFCGTSDNCPACGGTLKMLIWQTLSRTLMLLVEGATFLIVSPAAERERLSSGDLVLVFCFKSIVPRQDFMDRGIHLKRCKSYFSNSCFIIRNQDDGVVGISDFTFALILLLVGVASLGEVVTELTGAPEAHGFITNLIGAFIRAGKEEMRTGRVRAFYLKVSITTARSSTMCSYKAHSGYEGRGTDIEYDTASHWLLPESE</sequence>
<evidence type="ECO:0000313" key="4">
    <source>
        <dbReference type="Proteomes" id="UP000298416"/>
    </source>
</evidence>
<comment type="caution">
    <text evidence="3">The sequence shown here is derived from an EMBL/GenBank/DDBJ whole genome shotgun (WGS) entry which is preliminary data.</text>
</comment>
<reference evidence="3" key="1">
    <citation type="submission" date="2018-01" db="EMBL/GenBank/DDBJ databases">
        <authorList>
            <person name="Mao J.F."/>
        </authorList>
    </citation>
    <scope>NUCLEOTIDE SEQUENCE</scope>
    <source>
        <strain evidence="3">Huo1</strain>
        <tissue evidence="3">Leaf</tissue>
    </source>
</reference>
<evidence type="ECO:0000256" key="1">
    <source>
        <dbReference type="SAM" id="MobiDB-lite"/>
    </source>
</evidence>
<name>A0A8X8ZS61_SALSN</name>
<proteinExistence type="predicted"/>
<evidence type="ECO:0000259" key="2">
    <source>
        <dbReference type="Pfam" id="PF21728"/>
    </source>
</evidence>
<protein>
    <recommendedName>
        <fullName evidence="2">PARP1-like PADR1 domain-containing protein</fullName>
    </recommendedName>
</protein>
<reference evidence="3" key="2">
    <citation type="submission" date="2020-08" db="EMBL/GenBank/DDBJ databases">
        <title>Plant Genome Project.</title>
        <authorList>
            <person name="Zhang R.-G."/>
        </authorList>
    </citation>
    <scope>NUCLEOTIDE SEQUENCE</scope>
    <source>
        <strain evidence="3">Huo1</strain>
        <tissue evidence="3">Leaf</tissue>
    </source>
</reference>
<organism evidence="3">
    <name type="scientific">Salvia splendens</name>
    <name type="common">Scarlet sage</name>
    <dbReference type="NCBI Taxonomy" id="180675"/>
    <lineage>
        <taxon>Eukaryota</taxon>
        <taxon>Viridiplantae</taxon>
        <taxon>Streptophyta</taxon>
        <taxon>Embryophyta</taxon>
        <taxon>Tracheophyta</taxon>
        <taxon>Spermatophyta</taxon>
        <taxon>Magnoliopsida</taxon>
        <taxon>eudicotyledons</taxon>
        <taxon>Gunneridae</taxon>
        <taxon>Pentapetalae</taxon>
        <taxon>asterids</taxon>
        <taxon>lamiids</taxon>
        <taxon>Lamiales</taxon>
        <taxon>Lamiaceae</taxon>
        <taxon>Nepetoideae</taxon>
        <taxon>Mentheae</taxon>
        <taxon>Salviinae</taxon>
        <taxon>Salvia</taxon>
        <taxon>Salvia subgen. Calosphace</taxon>
        <taxon>core Calosphace</taxon>
    </lineage>
</organism>
<accession>A0A8X8ZS61</accession>
<feature type="domain" description="PARP1-like PADR1" evidence="2">
    <location>
        <begin position="20"/>
        <end position="72"/>
    </location>
</feature>
<feature type="region of interest" description="Disordered" evidence="1">
    <location>
        <begin position="1"/>
        <end position="26"/>
    </location>
</feature>
<keyword evidence="4" id="KW-1185">Reference proteome</keyword>